<evidence type="ECO:0000313" key="2">
    <source>
        <dbReference type="Proteomes" id="UP001201463"/>
    </source>
</evidence>
<sequence length="20" mass="2215">MLGGLVLIGLKVRNGQHRRP</sequence>
<dbReference type="EMBL" id="JAJTWT010000020">
    <property type="protein sequence ID" value="MCE4540632.1"/>
    <property type="molecule type" value="Genomic_DNA"/>
</dbReference>
<accession>A0ABS8XIG2</accession>
<dbReference type="Proteomes" id="UP001201463">
    <property type="component" value="Unassembled WGS sequence"/>
</dbReference>
<evidence type="ECO:0000313" key="1">
    <source>
        <dbReference type="EMBL" id="MCE4540632.1"/>
    </source>
</evidence>
<reference evidence="1 2" key="1">
    <citation type="submission" date="2021-12" db="EMBL/GenBank/DDBJ databases">
        <title>Genome seq of p7.</title>
        <authorList>
            <person name="Seo T."/>
        </authorList>
    </citation>
    <scope>NUCLEOTIDE SEQUENCE [LARGE SCALE GENOMIC DNA]</scope>
    <source>
        <strain evidence="1 2">P7</strain>
    </source>
</reference>
<protein>
    <submittedName>
        <fullName evidence="1">Uncharacterized protein</fullName>
    </submittedName>
</protein>
<gene>
    <name evidence="1" type="ORF">LXT12_25685</name>
</gene>
<proteinExistence type="predicted"/>
<keyword evidence="2" id="KW-1185">Reference proteome</keyword>
<comment type="caution">
    <text evidence="1">The sequence shown here is derived from an EMBL/GenBank/DDBJ whole genome shotgun (WGS) entry which is preliminary data.</text>
</comment>
<name>A0ABS8XIG2_9BURK</name>
<organism evidence="1 2">
    <name type="scientific">Pelomonas caseinilytica</name>
    <dbReference type="NCBI Taxonomy" id="2906763"/>
    <lineage>
        <taxon>Bacteria</taxon>
        <taxon>Pseudomonadati</taxon>
        <taxon>Pseudomonadota</taxon>
        <taxon>Betaproteobacteria</taxon>
        <taxon>Burkholderiales</taxon>
        <taxon>Sphaerotilaceae</taxon>
        <taxon>Roseateles</taxon>
    </lineage>
</organism>